<keyword evidence="6 7" id="KW-0067">ATP-binding</keyword>
<feature type="binding site" evidence="7">
    <location>
        <position position="416"/>
    </location>
    <ligand>
        <name>ADP</name>
        <dbReference type="ChEBI" id="CHEBI:456216"/>
    </ligand>
</feature>
<comment type="similarity">
    <text evidence="1 7 8">Belongs to the FGGY kinase family.</text>
</comment>
<keyword evidence="12" id="KW-1185">Reference proteome</keyword>
<evidence type="ECO:0000256" key="3">
    <source>
        <dbReference type="ARBA" id="ARBA00022741"/>
    </source>
</evidence>
<dbReference type="NCBIfam" id="TIGR01311">
    <property type="entry name" value="glycerol_kin"/>
    <property type="match status" value="1"/>
</dbReference>
<comment type="subunit">
    <text evidence="7">Homotetramer and homodimer (in equilibrium).</text>
</comment>
<feature type="binding site" evidence="7">
    <location>
        <position position="246"/>
    </location>
    <ligand>
        <name>glycerol</name>
        <dbReference type="ChEBI" id="CHEBI:17754"/>
    </ligand>
</feature>
<feature type="binding site" evidence="7">
    <location>
        <position position="311"/>
    </location>
    <ligand>
        <name>ATP</name>
        <dbReference type="ChEBI" id="CHEBI:30616"/>
    </ligand>
</feature>
<feature type="binding site" evidence="7">
    <location>
        <position position="18"/>
    </location>
    <ligand>
        <name>ADP</name>
        <dbReference type="ChEBI" id="CHEBI:456216"/>
    </ligand>
</feature>
<feature type="binding site" evidence="7">
    <location>
        <position position="85"/>
    </location>
    <ligand>
        <name>glycerol</name>
        <dbReference type="ChEBI" id="CHEBI:17754"/>
    </ligand>
</feature>
<evidence type="ECO:0000259" key="10">
    <source>
        <dbReference type="Pfam" id="PF02782"/>
    </source>
</evidence>
<feature type="binding site" evidence="7">
    <location>
        <position position="14"/>
    </location>
    <ligand>
        <name>sn-glycerol 3-phosphate</name>
        <dbReference type="ChEBI" id="CHEBI:57597"/>
    </ligand>
</feature>
<comment type="function">
    <text evidence="7">Key enzyme in the regulation of glycerol uptake and metabolism. Catalyzes the phosphorylation of glycerol to yield sn-glycerol 3-phosphate.</text>
</comment>
<dbReference type="InterPro" id="IPR018483">
    <property type="entry name" value="Carb_kinase_FGGY_CS"/>
</dbReference>
<comment type="caution">
    <text evidence="7">Lacks conserved residue(s) required for the propagation of feature annotation.</text>
</comment>
<dbReference type="CDD" id="cd07786">
    <property type="entry name" value="FGGY_EcGK_like"/>
    <property type="match status" value="1"/>
</dbReference>
<dbReference type="PANTHER" id="PTHR10196">
    <property type="entry name" value="SUGAR KINASE"/>
    <property type="match status" value="1"/>
</dbReference>
<dbReference type="InterPro" id="IPR005999">
    <property type="entry name" value="Glycerol_kin"/>
</dbReference>
<dbReference type="PROSITE" id="PS00445">
    <property type="entry name" value="FGGY_KINASES_2"/>
    <property type="match status" value="1"/>
</dbReference>
<feature type="binding site" evidence="7">
    <location>
        <position position="14"/>
    </location>
    <ligand>
        <name>ADP</name>
        <dbReference type="ChEBI" id="CHEBI:456216"/>
    </ligand>
</feature>
<comment type="catalytic activity">
    <reaction evidence="7">
        <text>glycerol + ATP = sn-glycerol 3-phosphate + ADP + H(+)</text>
        <dbReference type="Rhea" id="RHEA:21644"/>
        <dbReference type="ChEBI" id="CHEBI:15378"/>
        <dbReference type="ChEBI" id="CHEBI:17754"/>
        <dbReference type="ChEBI" id="CHEBI:30616"/>
        <dbReference type="ChEBI" id="CHEBI:57597"/>
        <dbReference type="ChEBI" id="CHEBI:456216"/>
        <dbReference type="EC" id="2.7.1.30"/>
    </reaction>
</comment>
<dbReference type="GO" id="GO:0004370">
    <property type="term" value="F:glycerol kinase activity"/>
    <property type="evidence" value="ECO:0007669"/>
    <property type="project" value="UniProtKB-EC"/>
</dbReference>
<dbReference type="InterPro" id="IPR043129">
    <property type="entry name" value="ATPase_NBD"/>
</dbReference>
<evidence type="ECO:0000313" key="11">
    <source>
        <dbReference type="EMBL" id="TPR25542.1"/>
    </source>
</evidence>
<proteinExistence type="inferred from homology"/>
<dbReference type="NCBIfam" id="NF000756">
    <property type="entry name" value="PRK00047.1"/>
    <property type="match status" value="1"/>
</dbReference>
<feature type="binding site" evidence="7">
    <location>
        <position position="84"/>
    </location>
    <ligand>
        <name>glycerol</name>
        <dbReference type="ChEBI" id="CHEBI:17754"/>
    </ligand>
</feature>
<organism evidence="11 12">
    <name type="scientific">Apilactobacillus micheneri</name>
    <dbReference type="NCBI Taxonomy" id="1899430"/>
    <lineage>
        <taxon>Bacteria</taxon>
        <taxon>Bacillati</taxon>
        <taxon>Bacillota</taxon>
        <taxon>Bacilli</taxon>
        <taxon>Lactobacillales</taxon>
        <taxon>Lactobacillaceae</taxon>
        <taxon>Apilactobacillus</taxon>
    </lineage>
</organism>
<feature type="binding site" evidence="7">
    <location>
        <position position="136"/>
    </location>
    <ligand>
        <name>sn-glycerol 3-phosphate</name>
        <dbReference type="ChEBI" id="CHEBI:57597"/>
    </ligand>
</feature>
<dbReference type="Gene3D" id="3.30.420.40">
    <property type="match status" value="2"/>
</dbReference>
<evidence type="ECO:0000256" key="6">
    <source>
        <dbReference type="ARBA" id="ARBA00022840"/>
    </source>
</evidence>
<dbReference type="PIRSF" id="PIRSF000538">
    <property type="entry name" value="GlpK"/>
    <property type="match status" value="1"/>
</dbReference>
<feature type="binding site" evidence="7">
    <location>
        <position position="412"/>
    </location>
    <ligand>
        <name>ADP</name>
        <dbReference type="ChEBI" id="CHEBI:456216"/>
    </ligand>
</feature>
<feature type="domain" description="Carbohydrate kinase FGGY N-terminal" evidence="9">
    <location>
        <begin position="6"/>
        <end position="253"/>
    </location>
</feature>
<evidence type="ECO:0000256" key="4">
    <source>
        <dbReference type="ARBA" id="ARBA00022777"/>
    </source>
</evidence>
<gene>
    <name evidence="7 11" type="primary">glpK</name>
    <name evidence="11" type="ORF">DY114_02765</name>
</gene>
<feature type="binding site" evidence="7">
    <location>
        <position position="247"/>
    </location>
    <ligand>
        <name>glycerol</name>
        <dbReference type="ChEBI" id="CHEBI:17754"/>
    </ligand>
</feature>
<evidence type="ECO:0000256" key="7">
    <source>
        <dbReference type="HAMAP-Rule" id="MF_00186"/>
    </source>
</evidence>
<dbReference type="PANTHER" id="PTHR10196:SF69">
    <property type="entry name" value="GLYCEROL KINASE"/>
    <property type="match status" value="1"/>
</dbReference>
<evidence type="ECO:0000313" key="12">
    <source>
        <dbReference type="Proteomes" id="UP000777560"/>
    </source>
</evidence>
<dbReference type="Pfam" id="PF00370">
    <property type="entry name" value="FGGY_N"/>
    <property type="match status" value="1"/>
</dbReference>
<reference evidence="11 12" key="1">
    <citation type="submission" date="2018-08" db="EMBL/GenBank/DDBJ databases">
        <title>Comparative genomics of wild bee and flower associated Lactobacillus reveals potential adaptation to the bee host.</title>
        <authorList>
            <person name="Vuong H.Q."/>
            <person name="Mcfrederick Q.S."/>
        </authorList>
    </citation>
    <scope>NUCLEOTIDE SEQUENCE [LARGE SCALE GENOMIC DNA]</scope>
    <source>
        <strain evidence="11 12">HV_13</strain>
    </source>
</reference>
<feature type="binding site" evidence="7">
    <location>
        <position position="84"/>
    </location>
    <ligand>
        <name>sn-glycerol 3-phosphate</name>
        <dbReference type="ChEBI" id="CHEBI:57597"/>
    </ligand>
</feature>
<keyword evidence="2 7" id="KW-0808">Transferase</keyword>
<dbReference type="Proteomes" id="UP000777560">
    <property type="component" value="Unassembled WGS sequence"/>
</dbReference>
<accession>A0ABY2YXV2</accession>
<evidence type="ECO:0000259" key="9">
    <source>
        <dbReference type="Pfam" id="PF00370"/>
    </source>
</evidence>
<dbReference type="SUPFAM" id="SSF53067">
    <property type="entry name" value="Actin-like ATPase domain"/>
    <property type="match status" value="2"/>
</dbReference>
<evidence type="ECO:0000256" key="8">
    <source>
        <dbReference type="RuleBase" id="RU003733"/>
    </source>
</evidence>
<feature type="binding site" evidence="7">
    <location>
        <position position="15"/>
    </location>
    <ligand>
        <name>ATP</name>
        <dbReference type="ChEBI" id="CHEBI:30616"/>
    </ligand>
</feature>
<feature type="binding site" evidence="7">
    <location>
        <position position="315"/>
    </location>
    <ligand>
        <name>ATP</name>
        <dbReference type="ChEBI" id="CHEBI:30616"/>
    </ligand>
</feature>
<keyword evidence="3 7" id="KW-0547">Nucleotide-binding</keyword>
<dbReference type="InterPro" id="IPR000577">
    <property type="entry name" value="Carb_kinase_FGGY"/>
</dbReference>
<dbReference type="HAMAP" id="MF_00186">
    <property type="entry name" value="Glycerol_kin"/>
    <property type="match status" value="1"/>
</dbReference>
<evidence type="ECO:0000256" key="2">
    <source>
        <dbReference type="ARBA" id="ARBA00022679"/>
    </source>
</evidence>
<feature type="binding site" evidence="7">
    <location>
        <position position="85"/>
    </location>
    <ligand>
        <name>sn-glycerol 3-phosphate</name>
        <dbReference type="ChEBI" id="CHEBI:57597"/>
    </ligand>
</feature>
<dbReference type="EC" id="2.7.1.30" evidence="7"/>
<dbReference type="InterPro" id="IPR018485">
    <property type="entry name" value="FGGY_C"/>
</dbReference>
<feature type="binding site" evidence="7">
    <location>
        <position position="268"/>
    </location>
    <ligand>
        <name>ADP</name>
        <dbReference type="ChEBI" id="CHEBI:456216"/>
    </ligand>
</feature>
<feature type="binding site" evidence="7">
    <location>
        <position position="16"/>
    </location>
    <ligand>
        <name>ATP</name>
        <dbReference type="ChEBI" id="CHEBI:30616"/>
    </ligand>
</feature>
<comment type="activity regulation">
    <text evidence="7">Activated by phosphorylation and inhibited by fructose 1,6-bisphosphate (FBP).</text>
</comment>
<feature type="binding site" evidence="7">
    <location>
        <position position="311"/>
    </location>
    <ligand>
        <name>ADP</name>
        <dbReference type="ChEBI" id="CHEBI:456216"/>
    </ligand>
</feature>
<sequence length="503" mass="56068">MNDKQYLMAIDEGTTSARAILFNHEGNIVNKSQKEFKQYFPKSGWVEHDPNEIWSAVQSVISETLIKSEIPPYKIRGIGITNQRETTVVWNRITGEPIYNAIVWQSKQTSNIADKLKDGGYSDMIHQKTGLVIDSYFSATKIKWILDNVKDARKLANQGDLLFGTIDTWLLWKLTGGHVHATDYSNASRTMLFNINSLKWDKEILDLLDIPEQMLPKVKSSSEIYGYTSGYNFLGVQVPIAGIAGDQQAALFGQLALEPGNIKNTYGTGAFIVMNTGNKPTLSNCGLLTTIAYGLDGKINYALEGSIFVAGSAIQWLRDGMRIIKNASETERMAKNTNNDHDIYVVPAFTGLGAPYWDQDSRGSVFGLTRGTTREEFVKATLDSLAYQTKDVVDTMSKETGLSLNKLKVDGGAAQNDYLMQFQSDILNVDIERSSIAETTALGVTYLTGLAVGYWSNIDEIKENHKSSDDFKPQLTDDKINNYYEGWQAAVKATQTFRKIKNR</sequence>
<keyword evidence="5 7" id="KW-0319">Glycerol metabolism</keyword>
<evidence type="ECO:0000256" key="5">
    <source>
        <dbReference type="ARBA" id="ARBA00022798"/>
    </source>
</evidence>
<name>A0ABY2YXV2_9LACO</name>
<dbReference type="InterPro" id="IPR018484">
    <property type="entry name" value="FGGY_N"/>
</dbReference>
<feature type="binding site" evidence="7">
    <location>
        <position position="268"/>
    </location>
    <ligand>
        <name>ATP</name>
        <dbReference type="ChEBI" id="CHEBI:30616"/>
    </ligand>
</feature>
<comment type="caution">
    <text evidence="11">The sequence shown here is derived from an EMBL/GenBank/DDBJ whole genome shotgun (WGS) entry which is preliminary data.</text>
</comment>
<feature type="binding site" evidence="7">
    <location>
        <position position="246"/>
    </location>
    <ligand>
        <name>sn-glycerol 3-phosphate</name>
        <dbReference type="ChEBI" id="CHEBI:57597"/>
    </ligand>
</feature>
<feature type="binding site" evidence="7">
    <location>
        <position position="412"/>
    </location>
    <ligand>
        <name>ATP</name>
        <dbReference type="ChEBI" id="CHEBI:30616"/>
    </ligand>
</feature>
<comment type="pathway">
    <text evidence="7">Polyol metabolism; glycerol degradation via glycerol kinase pathway; sn-glycerol 3-phosphate from glycerol: step 1/1.</text>
</comment>
<evidence type="ECO:0000256" key="1">
    <source>
        <dbReference type="ARBA" id="ARBA00009156"/>
    </source>
</evidence>
<protein>
    <recommendedName>
        <fullName evidence="7">Glycerol kinase</fullName>
        <ecNumber evidence="7">2.7.1.30</ecNumber>
    </recommendedName>
    <alternativeName>
        <fullName evidence="7">ATP:glycerol 3-phosphotransferase</fullName>
    </alternativeName>
    <alternativeName>
        <fullName evidence="7">Glycerokinase</fullName>
        <shortName evidence="7">GK</shortName>
    </alternativeName>
</protein>
<feature type="binding site" evidence="7">
    <location>
        <position position="14"/>
    </location>
    <ligand>
        <name>ATP</name>
        <dbReference type="ChEBI" id="CHEBI:30616"/>
    </ligand>
</feature>
<feature type="domain" description="Carbohydrate kinase FGGY C-terminal" evidence="10">
    <location>
        <begin position="264"/>
        <end position="451"/>
    </location>
</feature>
<dbReference type="EMBL" id="QUAV01000002">
    <property type="protein sequence ID" value="TPR25542.1"/>
    <property type="molecule type" value="Genomic_DNA"/>
</dbReference>
<dbReference type="Pfam" id="PF02782">
    <property type="entry name" value="FGGY_C"/>
    <property type="match status" value="1"/>
</dbReference>
<dbReference type="RefSeq" id="WP_105964576.1">
    <property type="nucleotide sequence ID" value="NZ_POSO01000003.1"/>
</dbReference>
<dbReference type="PROSITE" id="PS00933">
    <property type="entry name" value="FGGY_KINASES_1"/>
    <property type="match status" value="1"/>
</dbReference>
<keyword evidence="4 7" id="KW-0418">Kinase</keyword>
<feature type="binding site" evidence="7">
    <location>
        <position position="136"/>
    </location>
    <ligand>
        <name>glycerol</name>
        <dbReference type="ChEBI" id="CHEBI:17754"/>
    </ligand>
</feature>